<dbReference type="EMBL" id="CP000473">
    <property type="protein sequence ID" value="ABJ86680.1"/>
    <property type="molecule type" value="Genomic_DNA"/>
</dbReference>
<dbReference type="PROSITE" id="PS51352">
    <property type="entry name" value="THIOREDOXIN_2"/>
    <property type="match status" value="1"/>
</dbReference>
<dbReference type="PANTHER" id="PTHR42852:SF13">
    <property type="entry name" value="PROTEIN DIPZ"/>
    <property type="match status" value="1"/>
</dbReference>
<dbReference type="KEGG" id="sus:Acid_5733"/>
<evidence type="ECO:0000259" key="2">
    <source>
        <dbReference type="PROSITE" id="PS51352"/>
    </source>
</evidence>
<dbReference type="InterPro" id="IPR013766">
    <property type="entry name" value="Thioredoxin_domain"/>
</dbReference>
<dbReference type="GO" id="GO:0016209">
    <property type="term" value="F:antioxidant activity"/>
    <property type="evidence" value="ECO:0007669"/>
    <property type="project" value="InterPro"/>
</dbReference>
<dbReference type="PANTHER" id="PTHR42852">
    <property type="entry name" value="THIOL:DISULFIDE INTERCHANGE PROTEIN DSBE"/>
    <property type="match status" value="1"/>
</dbReference>
<dbReference type="OrthoDB" id="9798454at2"/>
<feature type="chain" id="PRO_5004162474" evidence="1">
    <location>
        <begin position="20"/>
        <end position="404"/>
    </location>
</feature>
<dbReference type="CDD" id="cd02966">
    <property type="entry name" value="TlpA_like_family"/>
    <property type="match status" value="1"/>
</dbReference>
<sequence precursor="true">MKIAGIISISLLWAAAGSAQQIAGLWDATVKVAGNEIPFRMEFAGTGDAVRGNFFNGEERVASSGGTLREGTLRLNFDSYASRLEASVTQDAIDGRYGREGRWYEFHARPAAKAAASAEGVPNIAGLWEIPTKSSKGESAWRLIVQQKGAEVSATILRVDGDTGALTGTWHGGRLVLSHFSGARPNLLEVTQAADGSLKLLQNGKTSLTAIRPAAARAQGLAEPTDPFHHTGVKDSATPLSFAFPDLEGRVVSLDDPRFQGKVVVVAISGSWCPNCHDEAPFLEELYRKYRAQGLEVVALSFEEAEQLKTLTRLRAFVKEYEIDYTVLAPGEPAELAEKFPRGDNLNSWPTTYFLGRDHRVRGVHAGFAGRASGDFHRQTRDEITGIIERLLAENTTSEASRAR</sequence>
<dbReference type="InterPro" id="IPR050553">
    <property type="entry name" value="Thioredoxin_ResA/DsbE_sf"/>
</dbReference>
<gene>
    <name evidence="3" type="ordered locus">Acid_5733</name>
</gene>
<reference evidence="3" key="1">
    <citation type="submission" date="2006-10" db="EMBL/GenBank/DDBJ databases">
        <title>Complete sequence of Solibacter usitatus Ellin6076.</title>
        <authorList>
            <consortium name="US DOE Joint Genome Institute"/>
            <person name="Copeland A."/>
            <person name="Lucas S."/>
            <person name="Lapidus A."/>
            <person name="Barry K."/>
            <person name="Detter J.C."/>
            <person name="Glavina del Rio T."/>
            <person name="Hammon N."/>
            <person name="Israni S."/>
            <person name="Dalin E."/>
            <person name="Tice H."/>
            <person name="Pitluck S."/>
            <person name="Thompson L.S."/>
            <person name="Brettin T."/>
            <person name="Bruce D."/>
            <person name="Han C."/>
            <person name="Tapia R."/>
            <person name="Gilna P."/>
            <person name="Schmutz J."/>
            <person name="Larimer F."/>
            <person name="Land M."/>
            <person name="Hauser L."/>
            <person name="Kyrpides N."/>
            <person name="Mikhailova N."/>
            <person name="Janssen P.H."/>
            <person name="Kuske C.R."/>
            <person name="Richardson P."/>
        </authorList>
    </citation>
    <scope>NUCLEOTIDE SEQUENCE</scope>
    <source>
        <strain evidence="3">Ellin6076</strain>
    </source>
</reference>
<name>Q01UJ0_SOLUE</name>
<dbReference type="eggNOG" id="COG0526">
    <property type="taxonomic scope" value="Bacteria"/>
</dbReference>
<dbReference type="Gene3D" id="3.40.30.10">
    <property type="entry name" value="Glutaredoxin"/>
    <property type="match status" value="1"/>
</dbReference>
<dbReference type="STRING" id="234267.Acid_5733"/>
<feature type="domain" description="Thioredoxin" evidence="2">
    <location>
        <begin position="231"/>
        <end position="393"/>
    </location>
</feature>
<evidence type="ECO:0000313" key="3">
    <source>
        <dbReference type="EMBL" id="ABJ86680.1"/>
    </source>
</evidence>
<dbReference type="SUPFAM" id="SSF52833">
    <property type="entry name" value="Thioredoxin-like"/>
    <property type="match status" value="1"/>
</dbReference>
<feature type="signal peptide" evidence="1">
    <location>
        <begin position="1"/>
        <end position="19"/>
    </location>
</feature>
<dbReference type="AlphaFoldDB" id="Q01UJ0"/>
<organism evidence="3">
    <name type="scientific">Solibacter usitatus (strain Ellin6076)</name>
    <dbReference type="NCBI Taxonomy" id="234267"/>
    <lineage>
        <taxon>Bacteria</taxon>
        <taxon>Pseudomonadati</taxon>
        <taxon>Acidobacteriota</taxon>
        <taxon>Terriglobia</taxon>
        <taxon>Bryobacterales</taxon>
        <taxon>Solibacteraceae</taxon>
        <taxon>Candidatus Solibacter</taxon>
    </lineage>
</organism>
<protein>
    <submittedName>
        <fullName evidence="3">Redoxin domain protein</fullName>
    </submittedName>
</protein>
<dbReference type="HOGENOM" id="CLU_675960_0_0_0"/>
<evidence type="ECO:0000256" key="1">
    <source>
        <dbReference type="SAM" id="SignalP"/>
    </source>
</evidence>
<dbReference type="InParanoid" id="Q01UJ0"/>
<accession>Q01UJ0</accession>
<proteinExistence type="predicted"/>
<dbReference type="Pfam" id="PF00578">
    <property type="entry name" value="AhpC-TSA"/>
    <property type="match status" value="1"/>
</dbReference>
<dbReference type="InterPro" id="IPR036249">
    <property type="entry name" value="Thioredoxin-like_sf"/>
</dbReference>
<dbReference type="InterPro" id="IPR000866">
    <property type="entry name" value="AhpC/TSA"/>
</dbReference>
<dbReference type="GO" id="GO:0016491">
    <property type="term" value="F:oxidoreductase activity"/>
    <property type="evidence" value="ECO:0007669"/>
    <property type="project" value="InterPro"/>
</dbReference>
<keyword evidence="1" id="KW-0732">Signal</keyword>